<organism evidence="1 2">
    <name type="scientific">Clavelina lepadiformis</name>
    <name type="common">Light-bulb sea squirt</name>
    <name type="synonym">Ascidia lepadiformis</name>
    <dbReference type="NCBI Taxonomy" id="159417"/>
    <lineage>
        <taxon>Eukaryota</taxon>
        <taxon>Metazoa</taxon>
        <taxon>Chordata</taxon>
        <taxon>Tunicata</taxon>
        <taxon>Ascidiacea</taxon>
        <taxon>Aplousobranchia</taxon>
        <taxon>Clavelinidae</taxon>
        <taxon>Clavelina</taxon>
    </lineage>
</organism>
<evidence type="ECO:0000313" key="1">
    <source>
        <dbReference type="EMBL" id="CAK8671144.1"/>
    </source>
</evidence>
<evidence type="ECO:0000313" key="2">
    <source>
        <dbReference type="Proteomes" id="UP001642483"/>
    </source>
</evidence>
<accession>A0ABP0EUV2</accession>
<dbReference type="Proteomes" id="UP001642483">
    <property type="component" value="Unassembled WGS sequence"/>
</dbReference>
<protein>
    <submittedName>
        <fullName evidence="1">Uncharacterized protein</fullName>
    </submittedName>
</protein>
<proteinExistence type="predicted"/>
<reference evidence="1 2" key="1">
    <citation type="submission" date="2024-02" db="EMBL/GenBank/DDBJ databases">
        <authorList>
            <person name="Daric V."/>
            <person name="Darras S."/>
        </authorList>
    </citation>
    <scope>NUCLEOTIDE SEQUENCE [LARGE SCALE GENOMIC DNA]</scope>
</reference>
<name>A0ABP0EUV2_CLALP</name>
<keyword evidence="2" id="KW-1185">Reference proteome</keyword>
<dbReference type="EMBL" id="CAWYQH010000001">
    <property type="protein sequence ID" value="CAK8671144.1"/>
    <property type="molecule type" value="Genomic_DNA"/>
</dbReference>
<sequence>MEIGAKKFLKEKHSREVWDDKELISREFYLILEIAKRFFVVTKAISSIYEMWADYLLFEEYFSRNVVLRLSTGLADSKPPKFL</sequence>
<gene>
    <name evidence="1" type="ORF">CVLEPA_LOCUS163</name>
</gene>
<comment type="caution">
    <text evidence="1">The sequence shown here is derived from an EMBL/GenBank/DDBJ whole genome shotgun (WGS) entry which is preliminary data.</text>
</comment>